<organism evidence="1 2">
    <name type="scientific">Elysia crispata</name>
    <name type="common">lettuce slug</name>
    <dbReference type="NCBI Taxonomy" id="231223"/>
    <lineage>
        <taxon>Eukaryota</taxon>
        <taxon>Metazoa</taxon>
        <taxon>Spiralia</taxon>
        <taxon>Lophotrochozoa</taxon>
        <taxon>Mollusca</taxon>
        <taxon>Gastropoda</taxon>
        <taxon>Heterobranchia</taxon>
        <taxon>Euthyneura</taxon>
        <taxon>Panpulmonata</taxon>
        <taxon>Sacoglossa</taxon>
        <taxon>Placobranchoidea</taxon>
        <taxon>Plakobranchidae</taxon>
        <taxon>Elysia</taxon>
    </lineage>
</organism>
<gene>
    <name evidence="1" type="ORF">RRG08_023903</name>
</gene>
<dbReference type="EMBL" id="JAWDGP010002092">
    <property type="protein sequence ID" value="KAK3785648.1"/>
    <property type="molecule type" value="Genomic_DNA"/>
</dbReference>
<dbReference type="Proteomes" id="UP001283361">
    <property type="component" value="Unassembled WGS sequence"/>
</dbReference>
<protein>
    <submittedName>
        <fullName evidence="1">Uncharacterized protein</fullName>
    </submittedName>
</protein>
<evidence type="ECO:0000313" key="2">
    <source>
        <dbReference type="Proteomes" id="UP001283361"/>
    </source>
</evidence>
<sequence length="141" mass="16804">MKQEVKKHIRVKLIYNLRRIWVQEKNKPLSREVAKKTSSKILRDLSETMLESNETLETHDEETSSMARRENTWVQAKEITWEHCKGITTKLHCGLPRKYRRRKLKESYGRNAKKARLFLDVLKIAYSSFSATFSTRNIFPY</sequence>
<proteinExistence type="predicted"/>
<name>A0AAE1AD53_9GAST</name>
<keyword evidence="2" id="KW-1185">Reference proteome</keyword>
<dbReference type="AlphaFoldDB" id="A0AAE1AD53"/>
<accession>A0AAE1AD53</accession>
<comment type="caution">
    <text evidence="1">The sequence shown here is derived from an EMBL/GenBank/DDBJ whole genome shotgun (WGS) entry which is preliminary data.</text>
</comment>
<evidence type="ECO:0000313" key="1">
    <source>
        <dbReference type="EMBL" id="KAK3785648.1"/>
    </source>
</evidence>
<reference evidence="1" key="1">
    <citation type="journal article" date="2023" name="G3 (Bethesda)">
        <title>A reference genome for the long-term kleptoplast-retaining sea slug Elysia crispata morphotype clarki.</title>
        <authorList>
            <person name="Eastman K.E."/>
            <person name="Pendleton A.L."/>
            <person name="Shaikh M.A."/>
            <person name="Suttiyut T."/>
            <person name="Ogas R."/>
            <person name="Tomko P."/>
            <person name="Gavelis G."/>
            <person name="Widhalm J.R."/>
            <person name="Wisecaver J.H."/>
        </authorList>
    </citation>
    <scope>NUCLEOTIDE SEQUENCE</scope>
    <source>
        <strain evidence="1">ECLA1</strain>
    </source>
</reference>